<sequence length="85" mass="9453">MRTFWLKFNDYPAGCVEAKSESDAKEIAKEVTGHEAASCESLPYPAQPRINKYVDPKYGVCPSFCFKPEQCAGHTACPQPYSCVE</sequence>
<dbReference type="Proteomes" id="UP000075238">
    <property type="component" value="Chromosome 1"/>
</dbReference>
<evidence type="ECO:0000313" key="2">
    <source>
        <dbReference type="Proteomes" id="UP000075238"/>
    </source>
</evidence>
<protein>
    <submittedName>
        <fullName evidence="1">Uncharacterized protein</fullName>
    </submittedName>
</protein>
<dbReference type="KEGG" id="cnan:A2G96_07735"/>
<gene>
    <name evidence="1" type="ORF">A2G96_07735</name>
</gene>
<organism evidence="1 2">
    <name type="scientific">Cupriavidus nantongensis</name>
    <dbReference type="NCBI Taxonomy" id="1796606"/>
    <lineage>
        <taxon>Bacteria</taxon>
        <taxon>Pseudomonadati</taxon>
        <taxon>Pseudomonadota</taxon>
        <taxon>Betaproteobacteria</taxon>
        <taxon>Burkholderiales</taxon>
        <taxon>Burkholderiaceae</taxon>
        <taxon>Cupriavidus</taxon>
    </lineage>
</organism>
<dbReference type="EMBL" id="CP014844">
    <property type="protein sequence ID" value="AMR77633.1"/>
    <property type="molecule type" value="Genomic_DNA"/>
</dbReference>
<dbReference type="AlphaFoldDB" id="A0A142JHS1"/>
<proteinExistence type="predicted"/>
<name>A0A142JHS1_9BURK</name>
<accession>A0A142JHS1</accession>
<evidence type="ECO:0000313" key="1">
    <source>
        <dbReference type="EMBL" id="AMR77633.1"/>
    </source>
</evidence>
<dbReference type="STRING" id="1796606.A2G96_07735"/>
<reference evidence="1 2" key="1">
    <citation type="submission" date="2016-03" db="EMBL/GenBank/DDBJ databases">
        <title>Complete genome sequence of a novel chlorpyrifos degrading bacterium, Cupriavidus nantongensis sp. X1.</title>
        <authorList>
            <person name="Fang L."/>
        </authorList>
    </citation>
    <scope>NUCLEOTIDE SEQUENCE [LARGE SCALE GENOMIC DNA]</scope>
    <source>
        <strain evidence="1 2">X1</strain>
    </source>
</reference>
<keyword evidence="2" id="KW-1185">Reference proteome</keyword>
<dbReference type="RefSeq" id="WP_062798275.1">
    <property type="nucleotide sequence ID" value="NZ_CP014844.1"/>
</dbReference>